<dbReference type="Proteomes" id="UP000054937">
    <property type="component" value="Unassembled WGS sequence"/>
</dbReference>
<evidence type="ECO:0000256" key="1">
    <source>
        <dbReference type="SAM" id="Coils"/>
    </source>
</evidence>
<dbReference type="InParanoid" id="A0A0V0QUA2"/>
<evidence type="ECO:0000313" key="4">
    <source>
        <dbReference type="Proteomes" id="UP000054937"/>
    </source>
</evidence>
<keyword evidence="4" id="KW-1185">Reference proteome</keyword>
<protein>
    <submittedName>
        <fullName evidence="3">Uncharacterized protein</fullName>
    </submittedName>
</protein>
<organism evidence="3 4">
    <name type="scientific">Pseudocohnilembus persalinus</name>
    <name type="common">Ciliate</name>
    <dbReference type="NCBI Taxonomy" id="266149"/>
    <lineage>
        <taxon>Eukaryota</taxon>
        <taxon>Sar</taxon>
        <taxon>Alveolata</taxon>
        <taxon>Ciliophora</taxon>
        <taxon>Intramacronucleata</taxon>
        <taxon>Oligohymenophorea</taxon>
        <taxon>Scuticociliatia</taxon>
        <taxon>Philasterida</taxon>
        <taxon>Pseudocohnilembidae</taxon>
        <taxon>Pseudocohnilembus</taxon>
    </lineage>
</organism>
<proteinExistence type="predicted"/>
<dbReference type="EMBL" id="LDAU01000102">
    <property type="protein sequence ID" value="KRX05987.1"/>
    <property type="molecule type" value="Genomic_DNA"/>
</dbReference>
<gene>
    <name evidence="3" type="ORF">PPERSA_01065</name>
</gene>
<evidence type="ECO:0000313" key="3">
    <source>
        <dbReference type="EMBL" id="KRX05987.1"/>
    </source>
</evidence>
<accession>A0A0V0QUA2</accession>
<sequence>MQEQNFQVIDNLVLRNLIQNNQQQKVDNVRKKLFPKQFNEEQVQKQLQLESQRMQDISIDDLVTVQDLSFQTNLQKDTEIEMSQNQDNNQGQITQQGYFNHLNVNNNSQNSGKYFKDQQISNHASGGDISKKNGNDNENQNNQSKVDNLDFSKLQKQKIDQNNENNKSYNKNISQYQKQIQQENNPNTSRSKQQFQYKFIQDEIYLPDQGDYNFSQTEQQKIKIKQNFNNMLNENLQQRYQIMDLSEKVVANFEEKYKYKNEKQFKFPQAKLQDQNIIKKGTKILNKMTQNLDNQENCDNIFNYKLHDQKQQSQNILMPIENRKQSNEFNSSDRKLSYISSSMLLDESIQSKANYFKKGSILGLVQNQNKRKHSSFTIQDSNQSSKILDGIQETYSPQTRFSLFSNHKKSIQKNNIVIGVNKNSFEKTNLTSHDYEDLPQNIDQIQYELQELERDAFIDQEKMVNKHIKKLPFAQDTFKKGQIQFSQLLDDYENLIEEDDFIEMSVNLQKIEGQRRGQKINVESEQNMLSRQLLVEQNKKNNYIEAQRNKILNPSEVVLDLNDIGFQDINNIIAEKLPMENLKNYFDTDNIRENIEKVTFSKNYIQNLIHDQDVKKVKNENQTDHEIQVANNNQEFKVKKFLNNQKFKHVFKKQQDKEIQIENPQEIYKEKKQNFSLNDKKLELKNLEHNYLDLKELLQILQLTLMENKCDEQIYGKSILCWVSEFSEYFQYIQNYVNEIDQEQAKKQDENLFKKLEQIKEKTQTQYMKDYEKGSKKLRQLYEKKKKYK</sequence>
<comment type="caution">
    <text evidence="3">The sequence shown here is derived from an EMBL/GenBank/DDBJ whole genome shotgun (WGS) entry which is preliminary data.</text>
</comment>
<keyword evidence="1" id="KW-0175">Coiled coil</keyword>
<reference evidence="3 4" key="1">
    <citation type="journal article" date="2015" name="Sci. Rep.">
        <title>Genome of the facultative scuticociliatosis pathogen Pseudocohnilembus persalinus provides insight into its virulence through horizontal gene transfer.</title>
        <authorList>
            <person name="Xiong J."/>
            <person name="Wang G."/>
            <person name="Cheng J."/>
            <person name="Tian M."/>
            <person name="Pan X."/>
            <person name="Warren A."/>
            <person name="Jiang C."/>
            <person name="Yuan D."/>
            <person name="Miao W."/>
        </authorList>
    </citation>
    <scope>NUCLEOTIDE SEQUENCE [LARGE SCALE GENOMIC DNA]</scope>
    <source>
        <strain evidence="3">36N120E</strain>
    </source>
</reference>
<dbReference type="AlphaFoldDB" id="A0A0V0QUA2"/>
<evidence type="ECO:0000256" key="2">
    <source>
        <dbReference type="SAM" id="MobiDB-lite"/>
    </source>
</evidence>
<feature type="coiled-coil region" evidence="1">
    <location>
        <begin position="677"/>
        <end position="704"/>
    </location>
</feature>
<feature type="region of interest" description="Disordered" evidence="2">
    <location>
        <begin position="121"/>
        <end position="149"/>
    </location>
</feature>
<name>A0A0V0QUA2_PSEPJ</name>